<keyword evidence="2" id="KW-1185">Reference proteome</keyword>
<dbReference type="OrthoDB" id="112817at2759"/>
<sequence>MSPGLSQTFGFSERQESSSILATGLDDYDWAEDWIEPNKSLPSRWQILYPDKTSFAPSSQWKSRLTSLSSSVIGAGTVFAKHLNVGESTRRAISQLRNAIDAVSSSPEASPRSPIEIQHQISEADIDYLGDMVDQPEREIADDESMDVKAGKTRKS</sequence>
<dbReference type="AlphaFoldDB" id="A0A0P1B8B3"/>
<dbReference type="Proteomes" id="UP000054928">
    <property type="component" value="Unassembled WGS sequence"/>
</dbReference>
<name>A0A0P1B8B3_PLAHL</name>
<reference evidence="2" key="1">
    <citation type="submission" date="2014-09" db="EMBL/GenBank/DDBJ databases">
        <authorList>
            <person name="Sharma Rahul"/>
            <person name="Thines Marco"/>
        </authorList>
    </citation>
    <scope>NUCLEOTIDE SEQUENCE [LARGE SCALE GENOMIC DNA]</scope>
</reference>
<dbReference type="EMBL" id="CCYD01003101">
    <property type="protein sequence ID" value="CEG50143.1"/>
    <property type="molecule type" value="Genomic_DNA"/>
</dbReference>
<protein>
    <submittedName>
        <fullName evidence="1">Uncharacterized protein</fullName>
    </submittedName>
</protein>
<organism evidence="1 2">
    <name type="scientific">Plasmopara halstedii</name>
    <name type="common">Downy mildew of sunflower</name>
    <dbReference type="NCBI Taxonomy" id="4781"/>
    <lineage>
        <taxon>Eukaryota</taxon>
        <taxon>Sar</taxon>
        <taxon>Stramenopiles</taxon>
        <taxon>Oomycota</taxon>
        <taxon>Peronosporomycetes</taxon>
        <taxon>Peronosporales</taxon>
        <taxon>Peronosporaceae</taxon>
        <taxon>Plasmopara</taxon>
    </lineage>
</organism>
<proteinExistence type="predicted"/>
<dbReference type="GeneID" id="36402923"/>
<evidence type="ECO:0000313" key="2">
    <source>
        <dbReference type="Proteomes" id="UP000054928"/>
    </source>
</evidence>
<evidence type="ECO:0000313" key="1">
    <source>
        <dbReference type="EMBL" id="CEG50143.1"/>
    </source>
</evidence>
<dbReference type="OMA" id="RWRNSCP"/>
<accession>A0A0P1B8B3</accession>
<dbReference type="RefSeq" id="XP_024586512.1">
    <property type="nucleotide sequence ID" value="XM_024721410.1"/>
</dbReference>